<dbReference type="InterPro" id="IPR012301">
    <property type="entry name" value="Malic_N_dom"/>
</dbReference>
<evidence type="ECO:0000259" key="1">
    <source>
        <dbReference type="SMART" id="SM01274"/>
    </source>
</evidence>
<sequence length="323" mass="37136">MPSTTTYFEIQNPYFDGYIENIIMTSKPEELADATAHLGRVMAGDRSSAESLGPNVVQRLLDILRSDRSINLKDKAMDVLSRESFDKCRRLMEDEVILVLVNSLSESVKHVKKLTNCICNYQVPLQKYMAMMDYQEHNQRLFYKLLIENVDEPVVYTPTVGEACQKYESILGALRKQILEVLKNWPEKKIQVIVVTDGERILGLGDLGSPLLGYKCRDRSGALAQMFGSSPVRDFSSSVFNCELIVYSEDEREMCSRTIYCTNIDKKVYRVRLLGDYHHSTRIAFLEFVMVSVIRFYCSSAERFVRITFNDIRHGELEELLTI</sequence>
<reference evidence="2" key="2">
    <citation type="submission" date="2023-05" db="EMBL/GenBank/DDBJ databases">
        <authorList>
            <person name="Schelkunov M.I."/>
        </authorList>
    </citation>
    <scope>NUCLEOTIDE SEQUENCE</scope>
    <source>
        <strain evidence="2">Hsosn_3</strain>
        <tissue evidence="2">Leaf</tissue>
    </source>
</reference>
<proteinExistence type="predicted"/>
<dbReference type="SUPFAM" id="SSF53223">
    <property type="entry name" value="Aminoacid dehydrogenase-like, N-terminal domain"/>
    <property type="match status" value="1"/>
</dbReference>
<accession>A0AAD8ILX6</accession>
<name>A0AAD8ILX6_9APIA</name>
<dbReference type="InterPro" id="IPR046346">
    <property type="entry name" value="Aminoacid_DH-like_N_sf"/>
</dbReference>
<protein>
    <recommendedName>
        <fullName evidence="1">Malic enzyme N-terminal domain-containing protein</fullName>
    </recommendedName>
</protein>
<comment type="caution">
    <text evidence="2">The sequence shown here is derived from an EMBL/GenBank/DDBJ whole genome shotgun (WGS) entry which is preliminary data.</text>
</comment>
<dbReference type="SMART" id="SM01274">
    <property type="entry name" value="malic"/>
    <property type="match status" value="1"/>
</dbReference>
<gene>
    <name evidence="2" type="ORF">POM88_016400</name>
</gene>
<evidence type="ECO:0000313" key="3">
    <source>
        <dbReference type="Proteomes" id="UP001237642"/>
    </source>
</evidence>
<dbReference type="GO" id="GO:0004473">
    <property type="term" value="F:malate dehydrogenase (decarboxylating) (NADP+) activity"/>
    <property type="evidence" value="ECO:0007669"/>
    <property type="project" value="TreeGrafter"/>
</dbReference>
<feature type="domain" description="Malic enzyme N-terminal" evidence="1">
    <location>
        <begin position="135"/>
        <end position="253"/>
    </location>
</feature>
<dbReference type="InterPro" id="IPR037062">
    <property type="entry name" value="Malic_N_dom_sf"/>
</dbReference>
<dbReference type="EMBL" id="JAUIZM010000004">
    <property type="protein sequence ID" value="KAK1388222.1"/>
    <property type="molecule type" value="Genomic_DNA"/>
</dbReference>
<dbReference type="AlphaFoldDB" id="A0AAD8ILX6"/>
<keyword evidence="3" id="KW-1185">Reference proteome</keyword>
<dbReference type="PANTHER" id="PTHR23406:SF64">
    <property type="entry name" value="NADP-DEPENDENT MALIC ENZYME 3"/>
    <property type="match status" value="1"/>
</dbReference>
<dbReference type="GO" id="GO:0006108">
    <property type="term" value="P:malate metabolic process"/>
    <property type="evidence" value="ECO:0007669"/>
    <property type="project" value="TreeGrafter"/>
</dbReference>
<dbReference type="Proteomes" id="UP001237642">
    <property type="component" value="Unassembled WGS sequence"/>
</dbReference>
<reference evidence="2" key="1">
    <citation type="submission" date="2023-02" db="EMBL/GenBank/DDBJ databases">
        <title>Genome of toxic invasive species Heracleum sosnowskyi carries increased number of genes despite the absence of recent whole-genome duplications.</title>
        <authorList>
            <person name="Schelkunov M."/>
            <person name="Shtratnikova V."/>
            <person name="Makarenko M."/>
            <person name="Klepikova A."/>
            <person name="Omelchenko D."/>
            <person name="Novikova G."/>
            <person name="Obukhova E."/>
            <person name="Bogdanov V."/>
            <person name="Penin A."/>
            <person name="Logacheva M."/>
        </authorList>
    </citation>
    <scope>NUCLEOTIDE SEQUENCE</scope>
    <source>
        <strain evidence="2">Hsosn_3</strain>
        <tissue evidence="2">Leaf</tissue>
    </source>
</reference>
<dbReference type="PANTHER" id="PTHR23406">
    <property type="entry name" value="MALIC ENZYME-RELATED"/>
    <property type="match status" value="1"/>
</dbReference>
<evidence type="ECO:0000313" key="2">
    <source>
        <dbReference type="EMBL" id="KAK1388222.1"/>
    </source>
</evidence>
<dbReference type="Gene3D" id="3.40.50.10380">
    <property type="entry name" value="Malic enzyme, N-terminal domain"/>
    <property type="match status" value="1"/>
</dbReference>
<dbReference type="Pfam" id="PF00390">
    <property type="entry name" value="malic"/>
    <property type="match status" value="1"/>
</dbReference>
<dbReference type="GO" id="GO:0009507">
    <property type="term" value="C:chloroplast"/>
    <property type="evidence" value="ECO:0007669"/>
    <property type="project" value="TreeGrafter"/>
</dbReference>
<organism evidence="2 3">
    <name type="scientific">Heracleum sosnowskyi</name>
    <dbReference type="NCBI Taxonomy" id="360622"/>
    <lineage>
        <taxon>Eukaryota</taxon>
        <taxon>Viridiplantae</taxon>
        <taxon>Streptophyta</taxon>
        <taxon>Embryophyta</taxon>
        <taxon>Tracheophyta</taxon>
        <taxon>Spermatophyta</taxon>
        <taxon>Magnoliopsida</taxon>
        <taxon>eudicotyledons</taxon>
        <taxon>Gunneridae</taxon>
        <taxon>Pentapetalae</taxon>
        <taxon>asterids</taxon>
        <taxon>campanulids</taxon>
        <taxon>Apiales</taxon>
        <taxon>Apiaceae</taxon>
        <taxon>Apioideae</taxon>
        <taxon>apioid superclade</taxon>
        <taxon>Tordylieae</taxon>
        <taxon>Tordyliinae</taxon>
        <taxon>Heracleum</taxon>
    </lineage>
</organism>